<evidence type="ECO:0000313" key="1">
    <source>
        <dbReference type="EMBL" id="KEK23508.1"/>
    </source>
</evidence>
<reference evidence="1 2" key="1">
    <citation type="submission" date="2014-06" db="EMBL/GenBank/DDBJ databases">
        <title>Draft genome sequence of Bacillus gaemokensis JCM 15801 (MCCC 1A00707).</title>
        <authorList>
            <person name="Lai Q."/>
            <person name="Liu Y."/>
            <person name="Shao Z."/>
        </authorList>
    </citation>
    <scope>NUCLEOTIDE SEQUENCE [LARGE SCALE GENOMIC DNA]</scope>
    <source>
        <strain evidence="1 2">JCM 15801</strain>
    </source>
</reference>
<accession>A0A073KME0</accession>
<dbReference type="eggNOG" id="COG0527">
    <property type="taxonomic scope" value="Bacteria"/>
</dbReference>
<keyword evidence="2" id="KW-1185">Reference proteome</keyword>
<dbReference type="AlphaFoldDB" id="A0A073KME0"/>
<dbReference type="Proteomes" id="UP000027778">
    <property type="component" value="Unassembled WGS sequence"/>
</dbReference>
<dbReference type="Gene3D" id="3.30.2130.10">
    <property type="entry name" value="VC0802-like"/>
    <property type="match status" value="1"/>
</dbReference>
<proteinExistence type="predicted"/>
<sequence length="147" mass="16734">MIISEIFKINIFCSSPISKIKVNKKEIDTMFPIQIFDQIVKEEIQVDFVNISVEEVLFSIENEKLAKVITIIEQLDYIPEIHPGCIKVTIEGAAEFFWVPPGNVTQVISALWKKGVQILQATDSHKTIFTPGDANFLFLGYLLNLYQ</sequence>
<organism evidence="1 2">
    <name type="scientific">Bacillus gaemokensis</name>
    <dbReference type="NCBI Taxonomy" id="574375"/>
    <lineage>
        <taxon>Bacteria</taxon>
        <taxon>Bacillati</taxon>
        <taxon>Bacillota</taxon>
        <taxon>Bacilli</taxon>
        <taxon>Bacillales</taxon>
        <taxon>Bacillaceae</taxon>
        <taxon>Bacillus</taxon>
        <taxon>Bacillus cereus group</taxon>
    </lineage>
</organism>
<dbReference type="RefSeq" id="WP_033675501.1">
    <property type="nucleotide sequence ID" value="NZ_JOTM01000015.1"/>
</dbReference>
<comment type="caution">
    <text evidence="1">The sequence shown here is derived from an EMBL/GenBank/DDBJ whole genome shotgun (WGS) entry which is preliminary data.</text>
</comment>
<protein>
    <submittedName>
        <fullName evidence="1">Uncharacterized protein</fullName>
    </submittedName>
</protein>
<evidence type="ECO:0000313" key="2">
    <source>
        <dbReference type="Proteomes" id="UP000027778"/>
    </source>
</evidence>
<name>A0A073KME0_9BACI</name>
<gene>
    <name evidence="1" type="ORF">BAGA_08435</name>
</gene>
<dbReference type="OrthoDB" id="9934414at2"/>
<dbReference type="EMBL" id="JOTM01000015">
    <property type="protein sequence ID" value="KEK23508.1"/>
    <property type="molecule type" value="Genomic_DNA"/>
</dbReference>
<dbReference type="STRING" id="574375.AZF08_15295"/>